<dbReference type="InterPro" id="IPR013632">
    <property type="entry name" value="Rad51_C"/>
</dbReference>
<reference evidence="3" key="1">
    <citation type="journal article" date="2018" name="Nat. Microbiol.">
        <title>Leveraging single-cell genomics to expand the fungal tree of life.</title>
        <authorList>
            <person name="Ahrendt S.R."/>
            <person name="Quandt C.A."/>
            <person name="Ciobanu D."/>
            <person name="Clum A."/>
            <person name="Salamov A."/>
            <person name="Andreopoulos B."/>
            <person name="Cheng J.F."/>
            <person name="Woyke T."/>
            <person name="Pelin A."/>
            <person name="Henrissat B."/>
            <person name="Reynolds N.K."/>
            <person name="Benny G.L."/>
            <person name="Smith M.E."/>
            <person name="James T.Y."/>
            <person name="Grigoriev I.V."/>
        </authorList>
    </citation>
    <scope>NUCLEOTIDE SEQUENCE [LARGE SCALE GENOMIC DNA]</scope>
    <source>
        <strain evidence="3">ATCC 52028</strain>
    </source>
</reference>
<dbReference type="PANTHER" id="PTHR46487:SF1">
    <property type="entry name" value="DNA REPAIR PROTEIN XRCC3"/>
    <property type="match status" value="1"/>
</dbReference>
<dbReference type="GO" id="GO:0090656">
    <property type="term" value="P:t-circle formation"/>
    <property type="evidence" value="ECO:0007669"/>
    <property type="project" value="TreeGrafter"/>
</dbReference>
<evidence type="ECO:0000259" key="1">
    <source>
        <dbReference type="Pfam" id="PF08423"/>
    </source>
</evidence>
<dbReference type="Gene3D" id="3.40.50.300">
    <property type="entry name" value="P-loop containing nucleotide triphosphate hydrolases"/>
    <property type="match status" value="2"/>
</dbReference>
<evidence type="ECO:0000313" key="3">
    <source>
        <dbReference type="Proteomes" id="UP000268535"/>
    </source>
</evidence>
<dbReference type="GO" id="GO:0033065">
    <property type="term" value="C:Rad51C-XRCC3 complex"/>
    <property type="evidence" value="ECO:0007669"/>
    <property type="project" value="TreeGrafter"/>
</dbReference>
<dbReference type="AlphaFoldDB" id="A0A4P9WZ35"/>
<keyword evidence="2" id="KW-0378">Hydrolase</keyword>
<protein>
    <submittedName>
        <fullName evidence="2">P-loop containing nucleoside triphosphate hydrolase protein</fullName>
    </submittedName>
</protein>
<evidence type="ECO:0000313" key="2">
    <source>
        <dbReference type="EMBL" id="RKO97835.1"/>
    </source>
</evidence>
<proteinExistence type="predicted"/>
<organism evidence="2 3">
    <name type="scientific">Caulochytrium protostelioides</name>
    <dbReference type="NCBI Taxonomy" id="1555241"/>
    <lineage>
        <taxon>Eukaryota</taxon>
        <taxon>Fungi</taxon>
        <taxon>Fungi incertae sedis</taxon>
        <taxon>Chytridiomycota</taxon>
        <taxon>Chytridiomycota incertae sedis</taxon>
        <taxon>Chytridiomycetes</taxon>
        <taxon>Caulochytriales</taxon>
        <taxon>Caulochytriaceae</taxon>
        <taxon>Caulochytrium</taxon>
    </lineage>
</organism>
<sequence>MTTGLSVHDELVGITTIQQVLELGEEALSQKTRLVLPRAQEVVAESARCLSRAGVTVRHLLTQQRALHIVLPDRACAQAFPSLYTGTVHEIYGESGSGKTQMCLQLALLVQLDPELGGLAKGRMYQLPSFAARGRLGLIVIDSMAGCFRGPPVSDDVLGGAPPAHGPDGGSAVPALDYAQRGHDMNTVVTRLRALADDHGLVVVLTNQVTARPGAGGTARGSGGDGGHLEPALGLAFSTLIGTRIHLSKAPSAGDLDAQHDAAASDSGWRRQLAITFSSVHPTMSVPFRITAEGVVPASS</sequence>
<dbReference type="Pfam" id="PF08423">
    <property type="entry name" value="Rad51"/>
    <property type="match status" value="1"/>
</dbReference>
<dbReference type="GO" id="GO:0016787">
    <property type="term" value="F:hydrolase activity"/>
    <property type="evidence" value="ECO:0007669"/>
    <property type="project" value="UniProtKB-KW"/>
</dbReference>
<dbReference type="EMBL" id="ML009157">
    <property type="protein sequence ID" value="RKO97835.1"/>
    <property type="molecule type" value="Genomic_DNA"/>
</dbReference>
<name>A0A4P9WZ35_9FUNG</name>
<dbReference type="GO" id="GO:0005657">
    <property type="term" value="C:replication fork"/>
    <property type="evidence" value="ECO:0007669"/>
    <property type="project" value="TreeGrafter"/>
</dbReference>
<dbReference type="SUPFAM" id="SSF52540">
    <property type="entry name" value="P-loop containing nucleoside triphosphate hydrolases"/>
    <property type="match status" value="1"/>
</dbReference>
<dbReference type="PANTHER" id="PTHR46487">
    <property type="entry name" value="DNA REPAIR PROTEIN XRCC3"/>
    <property type="match status" value="1"/>
</dbReference>
<dbReference type="GO" id="GO:0071140">
    <property type="term" value="P:resolution of mitotic recombination intermediates"/>
    <property type="evidence" value="ECO:0007669"/>
    <property type="project" value="TreeGrafter"/>
</dbReference>
<accession>A0A4P9WZ35</accession>
<feature type="domain" description="Rad51-like C-terminal" evidence="1">
    <location>
        <begin position="84"/>
        <end position="122"/>
    </location>
</feature>
<dbReference type="InterPro" id="IPR027417">
    <property type="entry name" value="P-loop_NTPase"/>
</dbReference>
<gene>
    <name evidence="2" type="ORF">CAUPRSCDRAFT_10520</name>
</gene>
<dbReference type="GO" id="GO:0045003">
    <property type="term" value="P:double-strand break repair via synthesis-dependent strand annealing"/>
    <property type="evidence" value="ECO:0007669"/>
    <property type="project" value="TreeGrafter"/>
</dbReference>
<dbReference type="GO" id="GO:0000400">
    <property type="term" value="F:four-way junction DNA binding"/>
    <property type="evidence" value="ECO:0007669"/>
    <property type="project" value="TreeGrafter"/>
</dbReference>
<dbReference type="Proteomes" id="UP000268535">
    <property type="component" value="Unassembled WGS sequence"/>
</dbReference>
<dbReference type="GO" id="GO:0000722">
    <property type="term" value="P:telomere maintenance via recombination"/>
    <property type="evidence" value="ECO:0007669"/>
    <property type="project" value="TreeGrafter"/>
</dbReference>